<keyword evidence="3" id="KW-1185">Reference proteome</keyword>
<reference evidence="2" key="2">
    <citation type="submission" date="2020-09" db="EMBL/GenBank/DDBJ databases">
        <authorList>
            <person name="Sun Q."/>
            <person name="Zhou Y."/>
        </authorList>
    </citation>
    <scope>NUCLEOTIDE SEQUENCE</scope>
    <source>
        <strain evidence="2">CGMCC 1.15447</strain>
    </source>
</reference>
<name>A0A916S461_9BACT</name>
<dbReference type="PANTHER" id="PTHR39336">
    <property type="entry name" value="PYRIDOXAMINE PHOSPHATE OXIDASE FAMILY PROTEIN (AFU_ORTHOLOGUE AFUA_6G11440)"/>
    <property type="match status" value="1"/>
</dbReference>
<dbReference type="EMBL" id="BMJB01000004">
    <property type="protein sequence ID" value="GGA79940.1"/>
    <property type="molecule type" value="Genomic_DNA"/>
</dbReference>
<accession>A0A916S461</accession>
<comment type="caution">
    <text evidence="2">The sequence shown here is derived from an EMBL/GenBank/DDBJ whole genome shotgun (WGS) entry which is preliminary data.</text>
</comment>
<feature type="domain" description="Pyridoxamine 5'-phosphate oxidase N-terminal" evidence="1">
    <location>
        <begin position="8"/>
        <end position="134"/>
    </location>
</feature>
<dbReference type="AlphaFoldDB" id="A0A916S461"/>
<sequence>MGKRFERIEPAHREFILTQRVFFNASAALEGRVNVSPRDVASLRVLDEYRVVYLDLTGSGNETAAHLRVSPRLTLMFCAFTGAPMVLRLYGHGRTIAHHSREYAELLASAFGGSETPGARQMVMLDVEMVQTSCGYNVPFFDYTGERETLRRWAENKGQDGLKQYWREKNTASIDGFPTGILEED</sequence>
<reference evidence="2" key="1">
    <citation type="journal article" date="2014" name="Int. J. Syst. Evol. Microbiol.">
        <title>Complete genome sequence of Corynebacterium casei LMG S-19264T (=DSM 44701T), isolated from a smear-ripened cheese.</title>
        <authorList>
            <consortium name="US DOE Joint Genome Institute (JGI-PGF)"/>
            <person name="Walter F."/>
            <person name="Albersmeier A."/>
            <person name="Kalinowski J."/>
            <person name="Ruckert C."/>
        </authorList>
    </citation>
    <scope>NUCLEOTIDE SEQUENCE</scope>
    <source>
        <strain evidence="2">CGMCC 1.15447</strain>
    </source>
</reference>
<evidence type="ECO:0000313" key="3">
    <source>
        <dbReference type="Proteomes" id="UP000648801"/>
    </source>
</evidence>
<dbReference type="PANTHER" id="PTHR39336:SF1">
    <property type="entry name" value="PYRIDOXAMINE PHOSPHATE OXIDASE FAMILY PROTEIN (AFU_ORTHOLOGUE AFUA_6G11440)"/>
    <property type="match status" value="1"/>
</dbReference>
<dbReference type="Pfam" id="PF01243">
    <property type="entry name" value="PNPOx_N"/>
    <property type="match status" value="1"/>
</dbReference>
<dbReference type="InterPro" id="IPR012349">
    <property type="entry name" value="Split_barrel_FMN-bd"/>
</dbReference>
<dbReference type="InterPro" id="IPR011576">
    <property type="entry name" value="Pyridox_Oxase_N"/>
</dbReference>
<dbReference type="RefSeq" id="WP_188760733.1">
    <property type="nucleotide sequence ID" value="NZ_BMJB01000004.1"/>
</dbReference>
<dbReference type="SUPFAM" id="SSF50475">
    <property type="entry name" value="FMN-binding split barrel"/>
    <property type="match status" value="1"/>
</dbReference>
<evidence type="ECO:0000313" key="2">
    <source>
        <dbReference type="EMBL" id="GGA79940.1"/>
    </source>
</evidence>
<gene>
    <name evidence="2" type="ORF">GCM10011507_34000</name>
</gene>
<dbReference type="Gene3D" id="2.30.110.10">
    <property type="entry name" value="Electron Transport, Fmn-binding Protein, Chain A"/>
    <property type="match status" value="1"/>
</dbReference>
<proteinExistence type="predicted"/>
<dbReference type="Proteomes" id="UP000648801">
    <property type="component" value="Unassembled WGS sequence"/>
</dbReference>
<organism evidence="2 3">
    <name type="scientific">Edaphobacter acidisoli</name>
    <dbReference type="NCBI Taxonomy" id="2040573"/>
    <lineage>
        <taxon>Bacteria</taxon>
        <taxon>Pseudomonadati</taxon>
        <taxon>Acidobacteriota</taxon>
        <taxon>Terriglobia</taxon>
        <taxon>Terriglobales</taxon>
        <taxon>Acidobacteriaceae</taxon>
        <taxon>Edaphobacter</taxon>
    </lineage>
</organism>
<protein>
    <submittedName>
        <fullName evidence="2">Pyridoxamine 5'-phosphate oxidase</fullName>
    </submittedName>
</protein>
<evidence type="ECO:0000259" key="1">
    <source>
        <dbReference type="Pfam" id="PF01243"/>
    </source>
</evidence>